<dbReference type="PANTHER" id="PTHR47396:SF1">
    <property type="entry name" value="ATP-DEPENDENT HELICASE IRC3-RELATED"/>
    <property type="match status" value="1"/>
</dbReference>
<organism evidence="3 4">
    <name type="scientific">Polynucleobacter hirudinilacicola</name>
    <dbReference type="NCBI Taxonomy" id="1743166"/>
    <lineage>
        <taxon>Bacteria</taxon>
        <taxon>Pseudomonadati</taxon>
        <taxon>Pseudomonadota</taxon>
        <taxon>Betaproteobacteria</taxon>
        <taxon>Burkholderiales</taxon>
        <taxon>Burkholderiaceae</taxon>
        <taxon>Polynucleobacter</taxon>
    </lineage>
</organism>
<dbReference type="CDD" id="cd18032">
    <property type="entry name" value="DEXHc_RE_I_III_res"/>
    <property type="match status" value="1"/>
</dbReference>
<dbReference type="CDD" id="cd18799">
    <property type="entry name" value="SF2_C_EcoAI-like"/>
    <property type="match status" value="1"/>
</dbReference>
<dbReference type="SMART" id="SM00487">
    <property type="entry name" value="DEXDc"/>
    <property type="match status" value="1"/>
</dbReference>
<dbReference type="Pfam" id="PF08463">
    <property type="entry name" value="EcoEI_R_C"/>
    <property type="match status" value="1"/>
</dbReference>
<dbReference type="InterPro" id="IPR001650">
    <property type="entry name" value="Helicase_C-like"/>
</dbReference>
<dbReference type="Pfam" id="PF04851">
    <property type="entry name" value="ResIII"/>
    <property type="match status" value="1"/>
</dbReference>
<name>A0A210RXR5_9BURK</name>
<dbReference type="Gene3D" id="3.90.1570.30">
    <property type="match status" value="1"/>
</dbReference>
<protein>
    <submittedName>
        <fullName evidence="3">Restriction endonuclease subunit R</fullName>
    </submittedName>
</protein>
<dbReference type="SUPFAM" id="SSF52540">
    <property type="entry name" value="P-loop containing nucleoside triphosphate hydrolases"/>
    <property type="match status" value="2"/>
</dbReference>
<dbReference type="InterPro" id="IPR029464">
    <property type="entry name" value="HSDR_N"/>
</dbReference>
<dbReference type="InterPro" id="IPR006935">
    <property type="entry name" value="Helicase/UvrB_N"/>
</dbReference>
<sequence length="1112" mass="126584">MSNFAFLQKEWFSICDSATKAEGYLNSDTRAACWYARMTLEQIVDWLYRYDLNYKSYEPSLGARVHDPCFRSNAGENIFTKATVIMSIGNRAAHGKAAKQAEAYTAIQELFHVAYWLARTYGDKARPDPSLQFDEKLIPVAKKQDTISAEQLRSFEDKLRQEQTEKDALKQELEALRVEFAKAKAANLQTPDTHNYNEEQTRDYFIDLLLNEAGWALDKTEDREYEVAGMPNNQGIGFVDYVLWGDDGKPLAVVEAKKTRRDARVGQQQAKLYADCLETKFGRRPVIYYTNGYEHWFWDDASSAPRPVEGFHKKDELELLMQRRSSRQGLAKLEIDNAIVERSYQHQAIRSITEAIEQHNQRRSLVVMATGSGKTRTVIALVDLLMRAGWVKRVLFLADRVSLVKQASREFGKHLPNVPVINLLNSTDAQGRVYVSTYQTMLNQINNTDTTVKKFGIGFFDLIIVDEAHRSIYSKYGAIFNYFDSYLVGLTATPKDEVDRNTYNLFQMQNGVPTYAYSLDDAITAGYLVPPRAISVPVHFPRDGIRYDELSEDERQQWDELEWGEDGPPDEVDPAAMNQWLFNQDTVDQIIQHMMTKGQKVASGDRIGKTIVFAKNNLHAQFIAERFNINYPQYKGEMARVITYQTEYAQSLIDDFSNKDKAPHIAISVDMLDTGIDVPEVVNLVFFKRVRSKTKFWQMIGRGTRLCKDLFAPNEDKKFFYILDYCQNLEYFKENPEASDGSSSDSLDSQLFKNRIEVLTTLDARKDTNTKDEQDLREYSAAYLHELVANMTMDNIVVRPKRKFVEKFSNASSWQSMTTVDAAEAATELANLPSQKIDSEEEAKRFDLAIIKLQLCVLRGDKGFERLQSYVRAIATALELQESIPAIRAKMELIQSLNSDDWWTDVTVGMLEHVRIQLRGLVKLIERAKRSIVFTNFGDTIGEGVEIDLPIKVGGLDYERFKAKSREFLRQHESKLAINKLRRNLPITATDLAELEIILLEQAGGDSNLIDKAKQEAHGLGLFVRSLVGLDKAAATEAMNVFLTDSTATNRQIEFVNLIVDELTKNGAMEDGRLYQSPFVDMAPTGPEGIFSSDKVQQLFASINEVRLRAVA</sequence>
<evidence type="ECO:0000256" key="1">
    <source>
        <dbReference type="SAM" id="Coils"/>
    </source>
</evidence>
<proteinExistence type="predicted"/>
<dbReference type="Proteomes" id="UP000196880">
    <property type="component" value="Unassembled WGS sequence"/>
</dbReference>
<dbReference type="GO" id="GO:0009035">
    <property type="term" value="F:type I site-specific deoxyribonuclease activity"/>
    <property type="evidence" value="ECO:0007669"/>
    <property type="project" value="UniProtKB-EC"/>
</dbReference>
<dbReference type="GO" id="GO:0003677">
    <property type="term" value="F:DNA binding"/>
    <property type="evidence" value="ECO:0007669"/>
    <property type="project" value="UniProtKB-KW"/>
</dbReference>
<reference evidence="3 4" key="1">
    <citation type="submission" date="2017-03" db="EMBL/GenBank/DDBJ databases">
        <title>New species Polynucleobacter sp. MWH-EgelM1-30-B4.</title>
        <authorList>
            <person name="Hahn M.W."/>
        </authorList>
    </citation>
    <scope>NUCLEOTIDE SEQUENCE [LARGE SCALE GENOMIC DNA]</scope>
    <source>
        <strain evidence="3 4">MWH-EgelM1-30-B4</strain>
    </source>
</reference>
<keyword evidence="3" id="KW-0540">Nuclease</keyword>
<dbReference type="PROSITE" id="PS51192">
    <property type="entry name" value="HELICASE_ATP_BIND_1"/>
    <property type="match status" value="1"/>
</dbReference>
<dbReference type="GO" id="GO:0005524">
    <property type="term" value="F:ATP binding"/>
    <property type="evidence" value="ECO:0007669"/>
    <property type="project" value="UniProtKB-KW"/>
</dbReference>
<dbReference type="InterPro" id="IPR013670">
    <property type="entry name" value="EcoEI_R_C_dom"/>
</dbReference>
<accession>A0A210RXR5</accession>
<comment type="caution">
    <text evidence="3">The sequence shown here is derived from an EMBL/GenBank/DDBJ whole genome shotgun (WGS) entry which is preliminary data.</text>
</comment>
<dbReference type="GO" id="GO:0009307">
    <property type="term" value="P:DNA restriction-modification system"/>
    <property type="evidence" value="ECO:0007669"/>
    <property type="project" value="UniProtKB-KW"/>
</dbReference>
<feature type="coiled-coil region" evidence="1">
    <location>
        <begin position="152"/>
        <end position="186"/>
    </location>
</feature>
<dbReference type="PANTHER" id="PTHR47396">
    <property type="entry name" value="TYPE I RESTRICTION ENZYME ECOKI R PROTEIN"/>
    <property type="match status" value="1"/>
</dbReference>
<dbReference type="RefSeq" id="WP_087910015.1">
    <property type="nucleotide sequence ID" value="NZ_NAIA01000003.1"/>
</dbReference>
<keyword evidence="3" id="KW-0255">Endonuclease</keyword>
<gene>
    <name evidence="3" type="ORF">B6A14_08410</name>
</gene>
<evidence type="ECO:0000259" key="2">
    <source>
        <dbReference type="PROSITE" id="PS51192"/>
    </source>
</evidence>
<dbReference type="OrthoDB" id="9804086at2"/>
<keyword evidence="4" id="KW-1185">Reference proteome</keyword>
<dbReference type="Gene3D" id="3.40.50.300">
    <property type="entry name" value="P-loop containing nucleotide triphosphate hydrolases"/>
    <property type="match status" value="2"/>
</dbReference>
<dbReference type="InterPro" id="IPR014001">
    <property type="entry name" value="Helicase_ATP-bd"/>
</dbReference>
<feature type="domain" description="Helicase ATP-binding" evidence="2">
    <location>
        <begin position="355"/>
        <end position="512"/>
    </location>
</feature>
<evidence type="ECO:0000313" key="4">
    <source>
        <dbReference type="Proteomes" id="UP000196880"/>
    </source>
</evidence>
<dbReference type="InterPro" id="IPR025285">
    <property type="entry name" value="DUF4145"/>
</dbReference>
<keyword evidence="3" id="KW-0378">Hydrolase</keyword>
<dbReference type="InterPro" id="IPR027417">
    <property type="entry name" value="P-loop_NTPase"/>
</dbReference>
<dbReference type="EMBL" id="NAIA01000003">
    <property type="protein sequence ID" value="OWF65779.1"/>
    <property type="molecule type" value="Genomic_DNA"/>
</dbReference>
<dbReference type="AlphaFoldDB" id="A0A210RXR5"/>
<dbReference type="Pfam" id="PF00271">
    <property type="entry name" value="Helicase_C"/>
    <property type="match status" value="1"/>
</dbReference>
<dbReference type="Pfam" id="PF13588">
    <property type="entry name" value="HSDR_N_2"/>
    <property type="match status" value="1"/>
</dbReference>
<dbReference type="Pfam" id="PF13643">
    <property type="entry name" value="DUF4145"/>
    <property type="match status" value="1"/>
</dbReference>
<dbReference type="GO" id="GO:0005829">
    <property type="term" value="C:cytosol"/>
    <property type="evidence" value="ECO:0007669"/>
    <property type="project" value="TreeGrafter"/>
</dbReference>
<evidence type="ECO:0000313" key="3">
    <source>
        <dbReference type="EMBL" id="OWF65779.1"/>
    </source>
</evidence>
<keyword evidence="1" id="KW-0175">Coiled coil</keyword>
<dbReference type="InterPro" id="IPR050742">
    <property type="entry name" value="Helicase_Restrict-Modif_Enz"/>
</dbReference>